<gene>
    <name evidence="3" type="ORF">NLI96_g11268</name>
</gene>
<dbReference type="InterPro" id="IPR008948">
    <property type="entry name" value="L-Aspartase-like"/>
</dbReference>
<protein>
    <recommendedName>
        <fullName evidence="2">Argininosuccinate lyase C-terminal domain-containing protein</fullName>
    </recommendedName>
</protein>
<reference evidence="3" key="1">
    <citation type="submission" date="2022-07" db="EMBL/GenBank/DDBJ databases">
        <title>Genome Sequence of Physisporinus lineatus.</title>
        <authorList>
            <person name="Buettner E."/>
        </authorList>
    </citation>
    <scope>NUCLEOTIDE SEQUENCE</scope>
    <source>
        <strain evidence="3">VT162</strain>
    </source>
</reference>
<evidence type="ECO:0000313" key="4">
    <source>
        <dbReference type="Proteomes" id="UP001212997"/>
    </source>
</evidence>
<evidence type="ECO:0000259" key="2">
    <source>
        <dbReference type="Pfam" id="PF14698"/>
    </source>
</evidence>
<keyword evidence="4" id="KW-1185">Reference proteome</keyword>
<dbReference type="Gene3D" id="1.20.200.10">
    <property type="entry name" value="Fumarase/aspartase (Central domain)"/>
    <property type="match status" value="1"/>
</dbReference>
<accession>A0AAD5US29</accession>
<dbReference type="EMBL" id="JANAWD010000728">
    <property type="protein sequence ID" value="KAJ3476280.1"/>
    <property type="molecule type" value="Genomic_DNA"/>
</dbReference>
<dbReference type="GO" id="GO:0005829">
    <property type="term" value="C:cytosol"/>
    <property type="evidence" value="ECO:0007669"/>
    <property type="project" value="TreeGrafter"/>
</dbReference>
<evidence type="ECO:0000313" key="3">
    <source>
        <dbReference type="EMBL" id="KAJ3476280.1"/>
    </source>
</evidence>
<dbReference type="InterPro" id="IPR009049">
    <property type="entry name" value="Argininosuccinate_lyase"/>
</dbReference>
<dbReference type="Proteomes" id="UP001212997">
    <property type="component" value="Unassembled WGS sequence"/>
</dbReference>
<dbReference type="PANTHER" id="PTHR43814:SF1">
    <property type="entry name" value="ARGININOSUCCINATE LYASE"/>
    <property type="match status" value="1"/>
</dbReference>
<organism evidence="3 4">
    <name type="scientific">Meripilus lineatus</name>
    <dbReference type="NCBI Taxonomy" id="2056292"/>
    <lineage>
        <taxon>Eukaryota</taxon>
        <taxon>Fungi</taxon>
        <taxon>Dikarya</taxon>
        <taxon>Basidiomycota</taxon>
        <taxon>Agaricomycotina</taxon>
        <taxon>Agaricomycetes</taxon>
        <taxon>Polyporales</taxon>
        <taxon>Meripilaceae</taxon>
        <taxon>Meripilus</taxon>
    </lineage>
</organism>
<dbReference type="FunFam" id="1.10.40.30:FF:000001">
    <property type="entry name" value="Argininosuccinate lyase"/>
    <property type="match status" value="1"/>
</dbReference>
<dbReference type="Gene3D" id="1.10.40.30">
    <property type="entry name" value="Fumarase/aspartase (C-terminal domain)"/>
    <property type="match status" value="1"/>
</dbReference>
<dbReference type="InterPro" id="IPR029419">
    <property type="entry name" value="Arg_succ_lyase_C"/>
</dbReference>
<dbReference type="AlphaFoldDB" id="A0AAD5US29"/>
<dbReference type="GO" id="GO:0004056">
    <property type="term" value="F:argininosuccinate lyase activity"/>
    <property type="evidence" value="ECO:0007669"/>
    <property type="project" value="InterPro"/>
</dbReference>
<dbReference type="GO" id="GO:0042450">
    <property type="term" value="P:L-arginine biosynthetic process via ornithine"/>
    <property type="evidence" value="ECO:0007669"/>
    <property type="project" value="InterPro"/>
</dbReference>
<dbReference type="SUPFAM" id="SSF48557">
    <property type="entry name" value="L-aspartase-like"/>
    <property type="match status" value="1"/>
</dbReference>
<feature type="domain" description="Argininosuccinate lyase C-terminal" evidence="2">
    <location>
        <begin position="85"/>
        <end position="152"/>
    </location>
</feature>
<sequence length="185" mass="20554">MPQKKNPDSLELLRGKTGRVFGNMSGFLMSLKGLPSTYNKDLQEDKEPLFDAYDTVAASFKIAEGVVATMEVHADKMRQALTMDVLATDLADYLVRKGIPFRETHHISGRAVALAESRQCQLNELTLEDFKNLNDKFSEDIHDVFDFEASVERRESIGGTSRKMVERQIAVLRGSLGKISSAGNA</sequence>
<name>A0AAD5US29_9APHY</name>
<dbReference type="Pfam" id="PF14698">
    <property type="entry name" value="ASL_C2"/>
    <property type="match status" value="1"/>
</dbReference>
<comment type="caution">
    <text evidence="3">The sequence shown here is derived from an EMBL/GenBank/DDBJ whole genome shotgun (WGS) entry which is preliminary data.</text>
</comment>
<comment type="similarity">
    <text evidence="1">Belongs to the lyase 1 family. Argininosuccinate lyase subfamily.</text>
</comment>
<dbReference type="FunFam" id="1.20.200.10:FF:000015">
    <property type="entry name" value="argininosuccinate lyase isoform X2"/>
    <property type="match status" value="1"/>
</dbReference>
<evidence type="ECO:0000256" key="1">
    <source>
        <dbReference type="ARBA" id="ARBA00010755"/>
    </source>
</evidence>
<proteinExistence type="inferred from homology"/>
<dbReference type="PANTHER" id="PTHR43814">
    <property type="entry name" value="ARGININOSUCCINATE LYASE"/>
    <property type="match status" value="1"/>
</dbReference>